<dbReference type="InterPro" id="IPR027417">
    <property type="entry name" value="P-loop_NTPase"/>
</dbReference>
<protein>
    <submittedName>
        <fullName evidence="1">GTPase domain-containing protein</fullName>
    </submittedName>
</protein>
<dbReference type="SUPFAM" id="SSF52540">
    <property type="entry name" value="P-loop containing nucleoside triphosphate hydrolases"/>
    <property type="match status" value="1"/>
</dbReference>
<dbReference type="RefSeq" id="WP_175348392.1">
    <property type="nucleotide sequence ID" value="NZ_JABMCI010000067.1"/>
</dbReference>
<sequence length="547" mass="59242">MSTAPIADLRAWISEAAGAAALDVLDSRWAEFLSYGQPVVTLFGAYDTGKSSILRRLVVDSGQPIPDWLTVSARHETSVSSLIEVDGCLVRDTPGLSPEGQDARSLKNSDAARASLGLTDVLLVTLNTQLPTGERPELLATLAAGWPVSCVWFLISRADEGTVDPASDQIGFQEWAERKRQELRESLALDADSPIHVVVPDYAGLGAFEPQPEPATWDISRAWDGMDTLSNALSQLSNDELTSSRAAAEQRFWSIAVGQRLTGLRAELAELTMSSDVATSSLRRATVYLKRVDALVDAARVSLGGAIDSAIRRTLNGPQIDETSIREAVDPVLSEWWHEQQAQLARIRQDAIQAFVTERSGRGWAQLESLYSTFARPDEGTSQPGLSFAPLIQSLGREAADALKAMDKVRRAQETAKRPSRAGEVLESALDLGHAADVVNAVLPFVTELASLIEGKVQSEAERTRERTRRQQVEAEVRRIVTDAADRAMLSLEPDVEALRQEISEHAIGEDAVADLQKACDLADDLVRRGSALLSFEGQKAATAASS</sequence>
<accession>A0A7Y6DXF5</accession>
<keyword evidence="2" id="KW-1185">Reference proteome</keyword>
<organism evidence="1 2">
    <name type="scientific">Cellulomonas humilata</name>
    <dbReference type="NCBI Taxonomy" id="144055"/>
    <lineage>
        <taxon>Bacteria</taxon>
        <taxon>Bacillati</taxon>
        <taxon>Actinomycetota</taxon>
        <taxon>Actinomycetes</taxon>
        <taxon>Micrococcales</taxon>
        <taxon>Cellulomonadaceae</taxon>
        <taxon>Cellulomonas</taxon>
    </lineage>
</organism>
<dbReference type="CDD" id="cd00882">
    <property type="entry name" value="Ras_like_GTPase"/>
    <property type="match status" value="1"/>
</dbReference>
<evidence type="ECO:0000313" key="2">
    <source>
        <dbReference type="Proteomes" id="UP000565724"/>
    </source>
</evidence>
<dbReference type="Proteomes" id="UP000565724">
    <property type="component" value="Unassembled WGS sequence"/>
</dbReference>
<gene>
    <name evidence="1" type="ORF">HP550_14535</name>
</gene>
<comment type="caution">
    <text evidence="1">The sequence shown here is derived from an EMBL/GenBank/DDBJ whole genome shotgun (WGS) entry which is preliminary data.</text>
</comment>
<name>A0A7Y6DXF5_9CELL</name>
<proteinExistence type="predicted"/>
<evidence type="ECO:0000313" key="1">
    <source>
        <dbReference type="EMBL" id="NUU18471.1"/>
    </source>
</evidence>
<reference evidence="1 2" key="1">
    <citation type="submission" date="2020-05" db="EMBL/GenBank/DDBJ databases">
        <title>Genome Sequencing of Type Strains.</title>
        <authorList>
            <person name="Lemaire J.F."/>
            <person name="Inderbitzin P."/>
            <person name="Gregorio O.A."/>
            <person name="Collins S.B."/>
            <person name="Wespe N."/>
            <person name="Knight-Connoni V."/>
        </authorList>
    </citation>
    <scope>NUCLEOTIDE SEQUENCE [LARGE SCALE GENOMIC DNA]</scope>
    <source>
        <strain evidence="1 2">ATCC 25174</strain>
    </source>
</reference>
<dbReference type="AlphaFoldDB" id="A0A7Y6DXF5"/>
<dbReference type="EMBL" id="JABMCI010000067">
    <property type="protein sequence ID" value="NUU18471.1"/>
    <property type="molecule type" value="Genomic_DNA"/>
</dbReference>